<evidence type="ECO:0000256" key="2">
    <source>
        <dbReference type="ARBA" id="ARBA00022448"/>
    </source>
</evidence>
<dbReference type="GO" id="GO:0005886">
    <property type="term" value="C:plasma membrane"/>
    <property type="evidence" value="ECO:0007669"/>
    <property type="project" value="UniProtKB-SubCell"/>
</dbReference>
<proteinExistence type="predicted"/>
<protein>
    <submittedName>
        <fullName evidence="9">Putative ABC transport system permease protein</fullName>
    </submittedName>
</protein>
<evidence type="ECO:0000259" key="8">
    <source>
        <dbReference type="Pfam" id="PF02687"/>
    </source>
</evidence>
<dbReference type="EMBL" id="FPCG01000008">
    <property type="protein sequence ID" value="SFV23798.1"/>
    <property type="molecule type" value="Genomic_DNA"/>
</dbReference>
<comment type="subcellular location">
    <subcellularLocation>
        <location evidence="1">Cell membrane</location>
        <topology evidence="1">Multi-pass membrane protein</topology>
    </subcellularLocation>
</comment>
<keyword evidence="5 7" id="KW-1133">Transmembrane helix</keyword>
<keyword evidence="2" id="KW-0813">Transport</keyword>
<feature type="transmembrane region" description="Helical" evidence="7">
    <location>
        <begin position="310"/>
        <end position="336"/>
    </location>
</feature>
<reference evidence="9 10" key="1">
    <citation type="submission" date="2016-10" db="EMBL/GenBank/DDBJ databases">
        <authorList>
            <person name="de Groot N.N."/>
        </authorList>
    </citation>
    <scope>NUCLEOTIDE SEQUENCE [LARGE SCALE GENOMIC DNA]</scope>
    <source>
        <strain evidence="9 10">CGMCC 1.7054</strain>
    </source>
</reference>
<evidence type="ECO:0000256" key="4">
    <source>
        <dbReference type="ARBA" id="ARBA00022692"/>
    </source>
</evidence>
<dbReference type="OrthoDB" id="5242186at2"/>
<dbReference type="PANTHER" id="PTHR43738:SF1">
    <property type="entry name" value="HEMIN TRANSPORT SYSTEM PERMEASE PROTEIN HRTB-RELATED"/>
    <property type="match status" value="1"/>
</dbReference>
<feature type="transmembrane region" description="Helical" evidence="7">
    <location>
        <begin position="342"/>
        <end position="365"/>
    </location>
</feature>
<keyword evidence="10" id="KW-1185">Reference proteome</keyword>
<feature type="transmembrane region" description="Helical" evidence="7">
    <location>
        <begin position="264"/>
        <end position="283"/>
    </location>
</feature>
<dbReference type="Proteomes" id="UP000198881">
    <property type="component" value="Unassembled WGS sequence"/>
</dbReference>
<dbReference type="STRING" id="574650.SAMN04487966_108125"/>
<evidence type="ECO:0000256" key="3">
    <source>
        <dbReference type="ARBA" id="ARBA00022475"/>
    </source>
</evidence>
<dbReference type="RefSeq" id="WP_091698140.1">
    <property type="nucleotide sequence ID" value="NZ_FPCG01000008.1"/>
</dbReference>
<feature type="transmembrane region" description="Helical" evidence="7">
    <location>
        <begin position="22"/>
        <end position="42"/>
    </location>
</feature>
<evidence type="ECO:0000256" key="5">
    <source>
        <dbReference type="ARBA" id="ARBA00022989"/>
    </source>
</evidence>
<organism evidence="9 10">
    <name type="scientific">Micrococcus terreus</name>
    <dbReference type="NCBI Taxonomy" id="574650"/>
    <lineage>
        <taxon>Bacteria</taxon>
        <taxon>Bacillati</taxon>
        <taxon>Actinomycetota</taxon>
        <taxon>Actinomycetes</taxon>
        <taxon>Micrococcales</taxon>
        <taxon>Micrococcaceae</taxon>
        <taxon>Micrococcus</taxon>
    </lineage>
</organism>
<name>A0A1I7MPH3_9MICC</name>
<dbReference type="InterPro" id="IPR003838">
    <property type="entry name" value="ABC3_permease_C"/>
</dbReference>
<dbReference type="InterPro" id="IPR051125">
    <property type="entry name" value="ABC-4/HrtB_transporter"/>
</dbReference>
<sequence length="379" mass="39032">MTPILTTPFLSVRDVRFARGRYALMGAVVALICLLLVFLTGLTNGLAHQNISAVTAWKNAGEYQQVSVVFGAPHAESAEDVEVSFTSSQTSADQLQSWAESPSVDWAEPVGISQSRADSGTSAAAVAMIAVEPGSRLLPADADLPDDGLTGLLVSAPAAEDLGVQAGDGLTVNGRELSVQAVVEGEYYSHIPVMWLPLEQWRTATHAEEGTATALVVGTGTDVSEDELAALAADTATAVTDVNGALSALPAYSSENGSLVMMQAFLYGISALVIAAFMAVFTVQRTRDIAVLKALGATNRWVITDGLLQAGIVLLVGAALGTALGTAGAVFAAQAVPVQVDWVTAALPFGLTVVLGMLAAAVAVWRTTRVDPLLALGGS</sequence>
<dbReference type="AlphaFoldDB" id="A0A1I7MPH3"/>
<evidence type="ECO:0000313" key="10">
    <source>
        <dbReference type="Proteomes" id="UP000198881"/>
    </source>
</evidence>
<keyword evidence="6 7" id="KW-0472">Membrane</keyword>
<dbReference type="Pfam" id="PF02687">
    <property type="entry name" value="FtsX"/>
    <property type="match status" value="1"/>
</dbReference>
<evidence type="ECO:0000256" key="7">
    <source>
        <dbReference type="SAM" id="Phobius"/>
    </source>
</evidence>
<evidence type="ECO:0000313" key="9">
    <source>
        <dbReference type="EMBL" id="SFV23798.1"/>
    </source>
</evidence>
<keyword evidence="3" id="KW-1003">Cell membrane</keyword>
<dbReference type="PANTHER" id="PTHR43738">
    <property type="entry name" value="ABC TRANSPORTER, MEMBRANE PROTEIN"/>
    <property type="match status" value="1"/>
</dbReference>
<evidence type="ECO:0000256" key="1">
    <source>
        <dbReference type="ARBA" id="ARBA00004651"/>
    </source>
</evidence>
<evidence type="ECO:0000256" key="6">
    <source>
        <dbReference type="ARBA" id="ARBA00023136"/>
    </source>
</evidence>
<feature type="domain" description="ABC3 transporter permease C-terminal" evidence="8">
    <location>
        <begin position="264"/>
        <end position="372"/>
    </location>
</feature>
<keyword evidence="4 7" id="KW-0812">Transmembrane</keyword>
<accession>A0A1I7MPH3</accession>
<gene>
    <name evidence="9" type="ORF">SAMN04487966_108125</name>
</gene>